<feature type="signal peptide" evidence="1">
    <location>
        <begin position="1"/>
        <end position="21"/>
    </location>
</feature>
<dbReference type="Pfam" id="PF13620">
    <property type="entry name" value="CarboxypepD_reg"/>
    <property type="match status" value="1"/>
</dbReference>
<organism evidence="2 3">
    <name type="scientific">Riemerella anatipestifer</name>
    <name type="common">Moraxella anatipestifer</name>
    <dbReference type="NCBI Taxonomy" id="34085"/>
    <lineage>
        <taxon>Bacteria</taxon>
        <taxon>Pseudomonadati</taxon>
        <taxon>Bacteroidota</taxon>
        <taxon>Flavobacteriia</taxon>
        <taxon>Flavobacteriales</taxon>
        <taxon>Weeksellaceae</taxon>
        <taxon>Riemerella</taxon>
    </lineage>
</organism>
<evidence type="ECO:0008006" key="4">
    <source>
        <dbReference type="Google" id="ProtNLM"/>
    </source>
</evidence>
<proteinExistence type="predicted"/>
<dbReference type="Gene3D" id="2.60.40.1120">
    <property type="entry name" value="Carboxypeptidase-like, regulatory domain"/>
    <property type="match status" value="1"/>
</dbReference>
<dbReference type="AlphaFoldDB" id="A0A1S7DR93"/>
<evidence type="ECO:0000313" key="3">
    <source>
        <dbReference type="Proteomes" id="UP000189883"/>
    </source>
</evidence>
<dbReference type="Proteomes" id="UP000189883">
    <property type="component" value="Chromosome"/>
</dbReference>
<protein>
    <recommendedName>
        <fullName evidence="4">Peptidase</fullName>
    </recommendedName>
</protein>
<feature type="chain" id="PRO_5012548987" description="Peptidase" evidence="1">
    <location>
        <begin position="22"/>
        <end position="935"/>
    </location>
</feature>
<keyword evidence="1" id="KW-0732">Signal</keyword>
<dbReference type="EMBL" id="CP011859">
    <property type="protein sequence ID" value="AQY21644.1"/>
    <property type="molecule type" value="Genomic_DNA"/>
</dbReference>
<evidence type="ECO:0000313" key="2">
    <source>
        <dbReference type="EMBL" id="AQY21644.1"/>
    </source>
</evidence>
<dbReference type="SUPFAM" id="SSF49464">
    <property type="entry name" value="Carboxypeptidase regulatory domain-like"/>
    <property type="match status" value="1"/>
</dbReference>
<evidence type="ECO:0000256" key="1">
    <source>
        <dbReference type="SAM" id="SignalP"/>
    </source>
</evidence>
<dbReference type="SUPFAM" id="SSF56935">
    <property type="entry name" value="Porins"/>
    <property type="match status" value="1"/>
</dbReference>
<sequence length="935" mass="106993">MIKKLSLVSMFCLLPASYYYAQTTVYAYVKDADGKPIENAVADLREANDDVKADKIGYFQFVDLKPGHYQMVVTQPNYETKVLEFDVFENEKRKDLGIITLFSNLKNSELGVVLLDDNSSMDESSSQATLGLLQSSRDVFSNIAAFDLGFYWFRPRGIDGRRSEVMMNGISMENADNGNVDYGNWGGLNEITRYPEIAVNHSPSEYAFGGVGSVVYKNMKASEYRKGFQFTQSLTNRNYRNRTSLRYSSGMNKKGWAFTVMGARRWAQEGIQEGTFYDAYGAYLGIEKKVNDKHTLTLNLIGSPYRRSTASPNTQEVIDYNGVHYNAYWGWQDGEKRSERVRKGFQPILQLTDYWKISSRSQLWTTVSYQFGKDKASRLDWYNAQNPSPLYYRNLPSYFAGLANPSDSDIAQLEITKNRWESNDQNYTQINWDRLYLANRNREQAVYFLVNDVNDDKVWNVGTHFVHNFSDKTQLFINASYRNYLSNQYREIKDLLGAQYALNGDPFASTNQPKLSGLFNEGEENTHKKVGDKIGYDYTFRRQETKINPALKFSTGNFDIFVSALAAYITNNREGHFNHYLYKDALGKSENQDYWNFGLKGQVIYKLDGRNFLVYNSAYYSQAPYLNNLFINARVNSAIAPNIKNTIVSANDISYMVSSPFVKVRATAFLINTQNDTNVQRFFADGIKLDGVDSEGNTTSARSAFVTQVMSNVNRRNMGAELGVEVKVTPTITVNGVANYGKYIYTNNPEVYFASDAVGMFPNEKLYTSYGTSYIKNFRQGGTPQEAYSLGVKYSSPKYWWVGANWNYLGNNFLDPSPLIRSDFFVNNPVTGTPYAGISEEEYRRVTAQVKLPVAYFFNINAGKSWMLGKYYVLISATVNNVLDNTKYATGGFEQTRNVNFADFRRDYDREYPNFAPRYFFTQGRNYFINLQVRF</sequence>
<accession>A0A1S7DR93</accession>
<name>A0A1S7DR93_RIEAN</name>
<gene>
    <name evidence="2" type="ORF">AB406_0686</name>
</gene>
<dbReference type="InterPro" id="IPR008969">
    <property type="entry name" value="CarboxyPept-like_regulatory"/>
</dbReference>
<dbReference type="RefSeq" id="WP_079206926.1">
    <property type="nucleotide sequence ID" value="NZ_CP011859.1"/>
</dbReference>
<reference evidence="2 3" key="1">
    <citation type="submission" date="2015-06" db="EMBL/GenBank/DDBJ databases">
        <title>R. anatipestifer strain HXb2 is the most virulent strain so far, and the genome sequence would help us uncover the pathogenesis.</title>
        <authorList>
            <person name="Hu Q."/>
            <person name="Qi J."/>
            <person name="Bo H."/>
            <person name="Liu G."/>
            <person name="Tao M."/>
            <person name="Ding Y."/>
            <person name="Xue Y."/>
        </authorList>
    </citation>
    <scope>NUCLEOTIDE SEQUENCE [LARGE SCALE GENOMIC DNA]</scope>
    <source>
        <strain evidence="2 3">HXb2</strain>
    </source>
</reference>